<dbReference type="GO" id="GO:0004826">
    <property type="term" value="F:phenylalanine-tRNA ligase activity"/>
    <property type="evidence" value="ECO:0007669"/>
    <property type="project" value="InterPro"/>
</dbReference>
<dbReference type="AlphaFoldDB" id="A0A4V3DEQ3"/>
<evidence type="ECO:0000259" key="1">
    <source>
        <dbReference type="SMART" id="SM00873"/>
    </source>
</evidence>
<dbReference type="GO" id="GO:0003723">
    <property type="term" value="F:RNA binding"/>
    <property type="evidence" value="ECO:0007669"/>
    <property type="project" value="InterPro"/>
</dbReference>
<name>A0A4V3DEQ3_9PROT</name>
<dbReference type="InterPro" id="IPR005146">
    <property type="entry name" value="B3/B4_tRNA-bd"/>
</dbReference>
<evidence type="ECO:0000313" key="2">
    <source>
        <dbReference type="EMBL" id="TDQ82368.1"/>
    </source>
</evidence>
<keyword evidence="3" id="KW-1185">Reference proteome</keyword>
<proteinExistence type="predicted"/>
<comment type="caution">
    <text evidence="2">The sequence shown here is derived from an EMBL/GenBank/DDBJ whole genome shotgun (WGS) entry which is preliminary data.</text>
</comment>
<protein>
    <submittedName>
        <fullName evidence="2">DNA/RNA-binding domain of Phe-tRNA-synthetase-like protein</fullName>
    </submittedName>
</protein>
<feature type="domain" description="B3/B4 tRNA-binding" evidence="1">
    <location>
        <begin position="63"/>
        <end position="219"/>
    </location>
</feature>
<reference evidence="2 3" key="1">
    <citation type="submission" date="2019-03" db="EMBL/GenBank/DDBJ databases">
        <title>Genomic Encyclopedia of Type Strains, Phase III (KMG-III): the genomes of soil and plant-associated and newly described type strains.</title>
        <authorList>
            <person name="Whitman W."/>
        </authorList>
    </citation>
    <scope>NUCLEOTIDE SEQUENCE [LARGE SCALE GENOMIC DNA]</scope>
    <source>
        <strain evidence="2 3">CGMCC 1.7660</strain>
    </source>
</reference>
<dbReference type="PANTHER" id="PTHR39209:SF2">
    <property type="entry name" value="CYTOPLASMIC PROTEIN"/>
    <property type="match status" value="1"/>
</dbReference>
<dbReference type="EMBL" id="SNYW01000008">
    <property type="protein sequence ID" value="TDQ82368.1"/>
    <property type="molecule type" value="Genomic_DNA"/>
</dbReference>
<dbReference type="RefSeq" id="WP_243735606.1">
    <property type="nucleotide sequence ID" value="NZ_SNYW01000008.1"/>
</dbReference>
<sequence length="233" mass="25236">MSAAPMVPSIDPRIAELAPDFRAFSIVMEAGGPNIGSVAEIALDDAYKAAARNQPDWAGVHLAAWAQVFQRFGAKPQRTPCSAEALRKRFLRDGALPRVNPVVDLYNAISLQFAVPVGGENLEAYVGSPRLTIADGTEAFDTMKDGSPVIEAPEPNEVIWRDDLGVTCRRWNWRQGVRTRLDADARCMWFILESLSPMPLEALQAAGAALVAGLQAMSPDARIRADLLTLPGL</sequence>
<organism evidence="2 3">
    <name type="scientific">Dongia mobilis</name>
    <dbReference type="NCBI Taxonomy" id="578943"/>
    <lineage>
        <taxon>Bacteria</taxon>
        <taxon>Pseudomonadati</taxon>
        <taxon>Pseudomonadota</taxon>
        <taxon>Alphaproteobacteria</taxon>
        <taxon>Rhodospirillales</taxon>
        <taxon>Dongiaceae</taxon>
        <taxon>Dongia</taxon>
    </lineage>
</organism>
<dbReference type="SUPFAM" id="SSF56037">
    <property type="entry name" value="PheT/TilS domain"/>
    <property type="match status" value="1"/>
</dbReference>
<gene>
    <name evidence="2" type="ORF">A8950_2191</name>
</gene>
<dbReference type="PANTHER" id="PTHR39209">
    <property type="match status" value="1"/>
</dbReference>
<evidence type="ECO:0000313" key="3">
    <source>
        <dbReference type="Proteomes" id="UP000295783"/>
    </source>
</evidence>
<dbReference type="SMART" id="SM00873">
    <property type="entry name" value="B3_4"/>
    <property type="match status" value="1"/>
</dbReference>
<dbReference type="Gene3D" id="3.50.40.10">
    <property type="entry name" value="Phenylalanyl-trna Synthetase, Chain B, domain 3"/>
    <property type="match status" value="1"/>
</dbReference>
<accession>A0A4V3DEQ3</accession>
<dbReference type="Pfam" id="PF03483">
    <property type="entry name" value="B3_4"/>
    <property type="match status" value="1"/>
</dbReference>
<dbReference type="InterPro" id="IPR020825">
    <property type="entry name" value="Phe-tRNA_synthase-like_B3/B4"/>
</dbReference>
<dbReference type="Proteomes" id="UP000295783">
    <property type="component" value="Unassembled WGS sequence"/>
</dbReference>